<evidence type="ECO:0000313" key="2">
    <source>
        <dbReference type="EMBL" id="UUV21474.1"/>
    </source>
</evidence>
<keyword evidence="1" id="KW-0732">Signal</keyword>
<reference evidence="2 3" key="1">
    <citation type="submission" date="2022-08" db="EMBL/GenBank/DDBJ databases">
        <title>Myroides zhujiangensis sp. nov., a novel bacterium isolated from sediment in the Pearl River Estuary.</title>
        <authorList>
            <person name="Cui L."/>
        </authorList>
    </citation>
    <scope>NUCLEOTIDE SEQUENCE [LARGE SCALE GENOMIC DNA]</scope>
    <source>
        <strain evidence="2 3">SCSIO 72103</strain>
    </source>
</reference>
<feature type="signal peptide" evidence="1">
    <location>
        <begin position="1"/>
        <end position="18"/>
    </location>
</feature>
<evidence type="ECO:0008006" key="4">
    <source>
        <dbReference type="Google" id="ProtNLM"/>
    </source>
</evidence>
<feature type="chain" id="PRO_5047036915" description="DUF4369 domain-containing protein" evidence="1">
    <location>
        <begin position="19"/>
        <end position="234"/>
    </location>
</feature>
<organism evidence="2 3">
    <name type="scientific">Paenimyroides aestuarii</name>
    <dbReference type="NCBI Taxonomy" id="2968490"/>
    <lineage>
        <taxon>Bacteria</taxon>
        <taxon>Pseudomonadati</taxon>
        <taxon>Bacteroidota</taxon>
        <taxon>Flavobacteriia</taxon>
        <taxon>Flavobacteriales</taxon>
        <taxon>Flavobacteriaceae</taxon>
        <taxon>Paenimyroides</taxon>
    </lineage>
</organism>
<dbReference type="RefSeq" id="WP_257499399.1">
    <property type="nucleotide sequence ID" value="NZ_CP102382.1"/>
</dbReference>
<dbReference type="EMBL" id="CP102382">
    <property type="protein sequence ID" value="UUV21474.1"/>
    <property type="molecule type" value="Genomic_DNA"/>
</dbReference>
<protein>
    <recommendedName>
        <fullName evidence="4">DUF4369 domain-containing protein</fullName>
    </recommendedName>
</protein>
<sequence length="234" mass="27181">MKKLILILFLFVSAVTFAQVPVKVKARLYKPTQKSTISIQLNNEPIVQMGENVYQTFQLKQSDRLTFYINKNLVETIEISQKIIDRQSLNILLTETTVLDEVEIEYTNMNNKLGLGTSKQLTKAERNVKIDRQITYNDKSSATGNIKMDGFVNKLTGRAKTNKKALSVEREIQSMERFLKVYSPDFLYENYSLPKNKAPYFALHMMDFMNESTRLDSDGFRMLVEEQLLNFKYD</sequence>
<keyword evidence="3" id="KW-1185">Reference proteome</keyword>
<dbReference type="Proteomes" id="UP001317001">
    <property type="component" value="Chromosome"/>
</dbReference>
<gene>
    <name evidence="2" type="ORF">NPX36_14320</name>
</gene>
<evidence type="ECO:0000256" key="1">
    <source>
        <dbReference type="SAM" id="SignalP"/>
    </source>
</evidence>
<name>A0ABY5NSC4_9FLAO</name>
<accession>A0ABY5NSC4</accession>
<evidence type="ECO:0000313" key="3">
    <source>
        <dbReference type="Proteomes" id="UP001317001"/>
    </source>
</evidence>
<proteinExistence type="predicted"/>